<dbReference type="EMBL" id="CP042304">
    <property type="protein sequence ID" value="QDZ12772.1"/>
    <property type="molecule type" value="Genomic_DNA"/>
</dbReference>
<evidence type="ECO:0000256" key="3">
    <source>
        <dbReference type="ARBA" id="ARBA00022448"/>
    </source>
</evidence>
<reference evidence="7 8" key="1">
    <citation type="submission" date="2019-07" db="EMBL/GenBank/DDBJ databases">
        <title>Full genome sequence of Devosia sp. Gsoil 520.</title>
        <authorList>
            <person name="Im W.-T."/>
        </authorList>
    </citation>
    <scope>NUCLEOTIDE SEQUENCE [LARGE SCALE GENOMIC DNA]</scope>
    <source>
        <strain evidence="7 8">Gsoil 520</strain>
    </source>
</reference>
<dbReference type="PANTHER" id="PTHR30006">
    <property type="entry name" value="THIAMINE-BINDING PERIPLASMIC PROTEIN-RELATED"/>
    <property type="match status" value="1"/>
</dbReference>
<sequence>MTFHLGKAALAISLVSLTIASVQAQELTVTVSGGAFADALIEAFVKPFEEETGIKVNAVKAEIGSQRWGLAVETNTVDWDVGLTNTLTGPQLAAAGTMIPIDYSLYDQRELDGIAPQFRRDWGVGAQVSALVLAYNTETLPEGKRPQSWADFWNVEGFPGVRTMMMPYVGSSSLPEALVADGVPLDQVYPLDVDRAFSKLDEIKPHIRKWWATASDAQQMFNAGEVDMGLSFDGRIVALQKAGVPVEFTFNGARYYSAMWAIPKGAKNVADAQRFIEFATRGEHQATLARIMGYAPANSTAFDYLPEELAATLVTAPGNIDKAYPIDGDWYSEVGPDGKTNGERITERWQDWILQ</sequence>
<dbReference type="Proteomes" id="UP000315364">
    <property type="component" value="Chromosome"/>
</dbReference>
<evidence type="ECO:0000256" key="2">
    <source>
        <dbReference type="ARBA" id="ARBA00008520"/>
    </source>
</evidence>
<dbReference type="Pfam" id="PF13416">
    <property type="entry name" value="SBP_bac_8"/>
    <property type="match status" value="1"/>
</dbReference>
<dbReference type="GO" id="GO:0030976">
    <property type="term" value="F:thiamine pyrophosphate binding"/>
    <property type="evidence" value="ECO:0007669"/>
    <property type="project" value="TreeGrafter"/>
</dbReference>
<dbReference type="Gene3D" id="3.40.190.10">
    <property type="entry name" value="Periplasmic binding protein-like II"/>
    <property type="match status" value="2"/>
</dbReference>
<dbReference type="CDD" id="cd13589">
    <property type="entry name" value="PBP2_polyamine_RpCGA009"/>
    <property type="match status" value="1"/>
</dbReference>
<evidence type="ECO:0000256" key="6">
    <source>
        <dbReference type="SAM" id="SignalP"/>
    </source>
</evidence>
<evidence type="ECO:0000313" key="8">
    <source>
        <dbReference type="Proteomes" id="UP000315364"/>
    </source>
</evidence>
<comment type="similarity">
    <text evidence="2">Belongs to the bacterial solute-binding protein 1 family.</text>
</comment>
<dbReference type="SUPFAM" id="SSF53850">
    <property type="entry name" value="Periplasmic binding protein-like II"/>
    <property type="match status" value="1"/>
</dbReference>
<gene>
    <name evidence="7" type="ORF">FPZ08_19705</name>
</gene>
<dbReference type="AlphaFoldDB" id="A0A5B8LZH3"/>
<evidence type="ECO:0000313" key="7">
    <source>
        <dbReference type="EMBL" id="QDZ12772.1"/>
    </source>
</evidence>
<feature type="chain" id="PRO_5022722163" evidence="6">
    <location>
        <begin position="25"/>
        <end position="355"/>
    </location>
</feature>
<keyword evidence="8" id="KW-1185">Reference proteome</keyword>
<accession>A0A5B8LZH3</accession>
<protein>
    <submittedName>
        <fullName evidence="7">ABC transporter substrate-binding protein</fullName>
    </submittedName>
</protein>
<evidence type="ECO:0000256" key="4">
    <source>
        <dbReference type="ARBA" id="ARBA00022729"/>
    </source>
</evidence>
<name>A0A5B8LZH3_9HYPH</name>
<dbReference type="GO" id="GO:0030288">
    <property type="term" value="C:outer membrane-bounded periplasmic space"/>
    <property type="evidence" value="ECO:0007669"/>
    <property type="project" value="TreeGrafter"/>
</dbReference>
<keyword evidence="4 6" id="KW-0732">Signal</keyword>
<evidence type="ECO:0000256" key="1">
    <source>
        <dbReference type="ARBA" id="ARBA00004418"/>
    </source>
</evidence>
<dbReference type="InterPro" id="IPR006059">
    <property type="entry name" value="SBP"/>
</dbReference>
<keyword evidence="3" id="KW-0813">Transport</keyword>
<proteinExistence type="inferred from homology"/>
<dbReference type="KEGG" id="dea:FPZ08_19705"/>
<feature type="signal peptide" evidence="6">
    <location>
        <begin position="1"/>
        <end position="24"/>
    </location>
</feature>
<evidence type="ECO:0000256" key="5">
    <source>
        <dbReference type="ARBA" id="ARBA00022764"/>
    </source>
</evidence>
<dbReference type="RefSeq" id="WP_146292108.1">
    <property type="nucleotide sequence ID" value="NZ_CP042304.1"/>
</dbReference>
<organism evidence="7 8">
    <name type="scientific">Devosia ginsengisoli</name>
    <dbReference type="NCBI Taxonomy" id="400770"/>
    <lineage>
        <taxon>Bacteria</taxon>
        <taxon>Pseudomonadati</taxon>
        <taxon>Pseudomonadota</taxon>
        <taxon>Alphaproteobacteria</taxon>
        <taxon>Hyphomicrobiales</taxon>
        <taxon>Devosiaceae</taxon>
        <taxon>Devosia</taxon>
    </lineage>
</organism>
<dbReference type="PANTHER" id="PTHR30006:SF3">
    <property type="entry name" value="THIAMINE-BINDING PERIPLASMIC PROTEIN"/>
    <property type="match status" value="1"/>
</dbReference>
<dbReference type="OrthoDB" id="9815444at2"/>
<dbReference type="GO" id="GO:0030975">
    <property type="term" value="F:thiamine binding"/>
    <property type="evidence" value="ECO:0007669"/>
    <property type="project" value="TreeGrafter"/>
</dbReference>
<comment type="subcellular location">
    <subcellularLocation>
        <location evidence="1">Periplasm</location>
    </subcellularLocation>
</comment>
<keyword evidence="5" id="KW-0574">Periplasm</keyword>
<dbReference type="GO" id="GO:0015888">
    <property type="term" value="P:thiamine transport"/>
    <property type="evidence" value="ECO:0007669"/>
    <property type="project" value="TreeGrafter"/>
</dbReference>